<dbReference type="Pfam" id="PF13517">
    <property type="entry name" value="FG-GAP_3"/>
    <property type="match status" value="2"/>
</dbReference>
<sequence>MAFNYTVQLSGVTNSTQVDAIYADVSAAASRWSRYIYGLGALDIAVNITSTSAGRASGGAGAVSYVGRDGTRAVYENGTAYELRTGSDPNGSSPDIIISIDPDYLSMLWLDPNSAAPSNTIDGMSVFMHEIGHALGIQSYRDPSTGMLPAYETTWDRLVAINPDATASFTGAQAEAQYGGPVPVTTLRNGEQYAHLFNSSAERDGQDLMNGVAFYYGARYTISKLDLAIMKDLGLDVINGLPSFRTASDDFNRDGYSDMLWQDTAGHVNAWRFSGGGQVAAVAALGLVGPEWSIEGTGDLNGDGTGDVLWRDADGHVNAWLLGSDGQVAAAPNIGLVTPDWSVQGTGDLDGNGTSDILWRDTAGRINAWLLDSGGRVAAAPDFGTVGPEWAVKGVADLNGDGTSDILWQDSAGHVNEWLLNAGGAVGSAPTIGTVGAEWTLLGTGDFNGDGTSDLLWRDAAGHVNEWLLDGDGQAATAPNIGLVGSDWTLLSTGDYNGDGTADLLWRDTVGHVNEWLLDGSGHVASAPNVGVIGPEWTAKA</sequence>
<reference evidence="2" key="1">
    <citation type="journal article" date="2021" name="Front. Microbiol.">
        <title>Comprehensive Comparative Genomics and Phenotyping of Methylobacterium Species.</title>
        <authorList>
            <person name="Alessa O."/>
            <person name="Ogura Y."/>
            <person name="Fujitani Y."/>
            <person name="Takami H."/>
            <person name="Hayashi T."/>
            <person name="Sahin N."/>
            <person name="Tani A."/>
        </authorList>
    </citation>
    <scope>NUCLEOTIDE SEQUENCE</scope>
    <source>
        <strain evidence="2">KCTC 52305</strain>
    </source>
</reference>
<name>A0ABQ4QU04_9HYPH</name>
<dbReference type="Gene3D" id="3.40.390.10">
    <property type="entry name" value="Collagenase (Catalytic Domain)"/>
    <property type="match status" value="1"/>
</dbReference>
<organism evidence="2 3">
    <name type="scientific">Methylobacterium crusticola</name>
    <dbReference type="NCBI Taxonomy" id="1697972"/>
    <lineage>
        <taxon>Bacteria</taxon>
        <taxon>Pseudomonadati</taxon>
        <taxon>Pseudomonadota</taxon>
        <taxon>Alphaproteobacteria</taxon>
        <taxon>Hyphomicrobiales</taxon>
        <taxon>Methylobacteriaceae</taxon>
        <taxon>Methylobacterium</taxon>
    </lineage>
</organism>
<dbReference type="SUPFAM" id="SSF55486">
    <property type="entry name" value="Metalloproteases ('zincins'), catalytic domain"/>
    <property type="match status" value="1"/>
</dbReference>
<reference evidence="2" key="2">
    <citation type="submission" date="2021-08" db="EMBL/GenBank/DDBJ databases">
        <authorList>
            <person name="Tani A."/>
            <person name="Ola A."/>
            <person name="Ogura Y."/>
            <person name="Katsura K."/>
            <person name="Hayashi T."/>
        </authorList>
    </citation>
    <scope>NUCLEOTIDE SEQUENCE</scope>
    <source>
        <strain evidence="2">KCTC 52305</strain>
    </source>
</reference>
<evidence type="ECO:0000256" key="1">
    <source>
        <dbReference type="ARBA" id="ARBA00022729"/>
    </source>
</evidence>
<dbReference type="PANTHER" id="PTHR46580:SF2">
    <property type="entry name" value="MAM DOMAIN-CONTAINING PROTEIN"/>
    <property type="match status" value="1"/>
</dbReference>
<evidence type="ECO:0000313" key="2">
    <source>
        <dbReference type="EMBL" id="GJD48662.1"/>
    </source>
</evidence>
<dbReference type="InterPro" id="IPR013517">
    <property type="entry name" value="FG-GAP"/>
</dbReference>
<dbReference type="EMBL" id="BPQH01000003">
    <property type="protein sequence ID" value="GJD48662.1"/>
    <property type="molecule type" value="Genomic_DNA"/>
</dbReference>
<protein>
    <recommendedName>
        <fullName evidence="4">Peptidase metallopeptidase domain-containing protein</fullName>
    </recommendedName>
</protein>
<dbReference type="Gene3D" id="2.130.10.130">
    <property type="entry name" value="Integrin alpha, N-terminal"/>
    <property type="match status" value="1"/>
</dbReference>
<comment type="caution">
    <text evidence="2">The sequence shown here is derived from an EMBL/GenBank/DDBJ whole genome shotgun (WGS) entry which is preliminary data.</text>
</comment>
<keyword evidence="1" id="KW-0732">Signal</keyword>
<gene>
    <name evidence="2" type="ORF">OPKNFCMD_1385</name>
</gene>
<dbReference type="RefSeq" id="WP_128564833.1">
    <property type="nucleotide sequence ID" value="NZ_BPQH01000003.1"/>
</dbReference>
<evidence type="ECO:0008006" key="4">
    <source>
        <dbReference type="Google" id="ProtNLM"/>
    </source>
</evidence>
<dbReference type="SUPFAM" id="SSF69318">
    <property type="entry name" value="Integrin alpha N-terminal domain"/>
    <property type="match status" value="2"/>
</dbReference>
<accession>A0ABQ4QU04</accession>
<dbReference type="Proteomes" id="UP001055167">
    <property type="component" value="Unassembled WGS sequence"/>
</dbReference>
<dbReference type="PANTHER" id="PTHR46580">
    <property type="entry name" value="SENSOR KINASE-RELATED"/>
    <property type="match status" value="1"/>
</dbReference>
<keyword evidence="3" id="KW-1185">Reference proteome</keyword>
<dbReference type="InterPro" id="IPR028994">
    <property type="entry name" value="Integrin_alpha_N"/>
</dbReference>
<evidence type="ECO:0000313" key="3">
    <source>
        <dbReference type="Proteomes" id="UP001055167"/>
    </source>
</evidence>
<proteinExistence type="predicted"/>
<dbReference type="InterPro" id="IPR024079">
    <property type="entry name" value="MetalloPept_cat_dom_sf"/>
</dbReference>